<evidence type="ECO:0000256" key="2">
    <source>
        <dbReference type="SAM" id="Phobius"/>
    </source>
</evidence>
<keyword evidence="2" id="KW-0812">Transmembrane</keyword>
<dbReference type="KEGG" id="dzi:111317511"/>
<organism evidence="3 4">
    <name type="scientific">Durio zibethinus</name>
    <name type="common">Durian</name>
    <dbReference type="NCBI Taxonomy" id="66656"/>
    <lineage>
        <taxon>Eukaryota</taxon>
        <taxon>Viridiplantae</taxon>
        <taxon>Streptophyta</taxon>
        <taxon>Embryophyta</taxon>
        <taxon>Tracheophyta</taxon>
        <taxon>Spermatophyta</taxon>
        <taxon>Magnoliopsida</taxon>
        <taxon>eudicotyledons</taxon>
        <taxon>Gunneridae</taxon>
        <taxon>Pentapetalae</taxon>
        <taxon>rosids</taxon>
        <taxon>malvids</taxon>
        <taxon>Malvales</taxon>
        <taxon>Malvaceae</taxon>
        <taxon>Helicteroideae</taxon>
        <taxon>Durio</taxon>
    </lineage>
</organism>
<feature type="compositionally biased region" description="Pro residues" evidence="1">
    <location>
        <begin position="56"/>
        <end position="71"/>
    </location>
</feature>
<reference evidence="4" key="1">
    <citation type="submission" date="2025-08" db="UniProtKB">
        <authorList>
            <consortium name="RefSeq"/>
        </authorList>
    </citation>
    <scope>IDENTIFICATION</scope>
    <source>
        <tissue evidence="4">Fruit stalk</tissue>
    </source>
</reference>
<keyword evidence="3" id="KW-1185">Reference proteome</keyword>
<sequence>MANTVNKALTSSFYLFFSIIVSFFVLTKQDNPCPYPCYPPPTGTGGGGVTQTPPVSSYPPPSQTGLYPPPVTSYPTPTGNLPYYVPPPPYGNSLYGQPPPDAVLPYFPYYYRKPPHETDDQSSATKGSPGKSLITMIATTNLLVFIFLVVCSLWNY</sequence>
<dbReference type="PANTHER" id="PTHR37702:SF1">
    <property type="entry name" value="HYDROXYPROLINE-RICH GLYCOPROTEIN FAMILY PROTEIN"/>
    <property type="match status" value="1"/>
</dbReference>
<feature type="region of interest" description="Disordered" evidence="1">
    <location>
        <begin position="44"/>
        <end position="71"/>
    </location>
</feature>
<accession>A0A6P6BEY0</accession>
<dbReference type="Proteomes" id="UP000515121">
    <property type="component" value="Unplaced"/>
</dbReference>
<name>A0A6P6BEY0_DURZI</name>
<dbReference type="GeneID" id="111317511"/>
<evidence type="ECO:0000313" key="3">
    <source>
        <dbReference type="Proteomes" id="UP000515121"/>
    </source>
</evidence>
<dbReference type="PANTHER" id="PTHR37702">
    <property type="entry name" value="PROLINE-RICH FAMILY PROTEIN"/>
    <property type="match status" value="1"/>
</dbReference>
<dbReference type="RefSeq" id="XP_022775678.1">
    <property type="nucleotide sequence ID" value="XM_022919943.1"/>
</dbReference>
<feature type="transmembrane region" description="Helical" evidence="2">
    <location>
        <begin position="6"/>
        <end position="26"/>
    </location>
</feature>
<keyword evidence="2" id="KW-1133">Transmembrane helix</keyword>
<feature type="transmembrane region" description="Helical" evidence="2">
    <location>
        <begin position="133"/>
        <end position="155"/>
    </location>
</feature>
<gene>
    <name evidence="4" type="primary">LOC111317511</name>
</gene>
<keyword evidence="2" id="KW-0472">Membrane</keyword>
<dbReference type="AlphaFoldDB" id="A0A6P6BEY0"/>
<evidence type="ECO:0000313" key="4">
    <source>
        <dbReference type="RefSeq" id="XP_022775678.1"/>
    </source>
</evidence>
<protein>
    <submittedName>
        <fullName evidence="4">Proline-rich extensin-like protein EPR1</fullName>
    </submittedName>
</protein>
<evidence type="ECO:0000256" key="1">
    <source>
        <dbReference type="SAM" id="MobiDB-lite"/>
    </source>
</evidence>
<proteinExistence type="predicted"/>
<dbReference type="OrthoDB" id="1001941at2759"/>